<protein>
    <submittedName>
        <fullName evidence="2">G6950 protein</fullName>
    </submittedName>
</protein>
<comment type="caution">
    <text evidence="2">The sequence shown here is derived from an EMBL/GenBank/DDBJ whole genome shotgun (WGS) entry which is preliminary data.</text>
</comment>
<dbReference type="CDD" id="cd07262">
    <property type="entry name" value="VOC_like"/>
    <property type="match status" value="1"/>
</dbReference>
<gene>
    <name evidence="2" type="primary">g6950</name>
    <name evidence="2" type="ORF">VP750_LOCUS5943</name>
</gene>
<dbReference type="Proteomes" id="UP001497392">
    <property type="component" value="Unassembled WGS sequence"/>
</dbReference>
<evidence type="ECO:0000259" key="1">
    <source>
        <dbReference type="PROSITE" id="PS51819"/>
    </source>
</evidence>
<reference evidence="2 3" key="1">
    <citation type="submission" date="2024-06" db="EMBL/GenBank/DDBJ databases">
        <authorList>
            <person name="Kraege A."/>
            <person name="Thomma B."/>
        </authorList>
    </citation>
    <scope>NUCLEOTIDE SEQUENCE [LARGE SCALE GENOMIC DNA]</scope>
</reference>
<dbReference type="InterPro" id="IPR004360">
    <property type="entry name" value="Glyas_Fos-R_dOase_dom"/>
</dbReference>
<dbReference type="EMBL" id="CAXHTA020000010">
    <property type="protein sequence ID" value="CAL5224284.1"/>
    <property type="molecule type" value="Genomic_DNA"/>
</dbReference>
<dbReference type="SUPFAM" id="SSF54593">
    <property type="entry name" value="Glyoxalase/Bleomycin resistance protein/Dihydroxybiphenyl dioxygenase"/>
    <property type="match status" value="1"/>
</dbReference>
<evidence type="ECO:0000313" key="3">
    <source>
        <dbReference type="Proteomes" id="UP001497392"/>
    </source>
</evidence>
<dbReference type="PANTHER" id="PTHR35006:SF2">
    <property type="entry name" value="GLYOXALASE FAMILY PROTEIN (AFU_ORTHOLOGUE AFUA_5G14830)"/>
    <property type="match status" value="1"/>
</dbReference>
<dbReference type="Gene3D" id="3.10.180.10">
    <property type="entry name" value="2,3-Dihydroxybiphenyl 1,2-Dioxygenase, domain 1"/>
    <property type="match status" value="1"/>
</dbReference>
<keyword evidence="3" id="KW-1185">Reference proteome</keyword>
<organism evidence="2 3">
    <name type="scientific">Coccomyxa viridis</name>
    <dbReference type="NCBI Taxonomy" id="1274662"/>
    <lineage>
        <taxon>Eukaryota</taxon>
        <taxon>Viridiplantae</taxon>
        <taxon>Chlorophyta</taxon>
        <taxon>core chlorophytes</taxon>
        <taxon>Trebouxiophyceae</taxon>
        <taxon>Trebouxiophyceae incertae sedis</taxon>
        <taxon>Coccomyxaceae</taxon>
        <taxon>Coccomyxa</taxon>
    </lineage>
</organism>
<name>A0ABP1FZ44_9CHLO</name>
<proteinExistence type="predicted"/>
<dbReference type="InterPro" id="IPR037523">
    <property type="entry name" value="VOC_core"/>
</dbReference>
<dbReference type="PANTHER" id="PTHR35006">
    <property type="entry name" value="GLYOXALASE FAMILY PROTEIN (AFU_ORTHOLOGUE AFUA_5G14830)"/>
    <property type="match status" value="1"/>
</dbReference>
<sequence>MLDHIMIKVKDWKRAKAYYETTLKHLDYELFWDSDNAGGFQGSDAPHGRIYIRQDENPGRIHFAIAAPSADAVKAYYAAALANGGTDNGAPGHRAHYGPEGVGTFVIDLDNNNIEVVSH</sequence>
<accession>A0ABP1FZ44</accession>
<dbReference type="PROSITE" id="PS51819">
    <property type="entry name" value="VOC"/>
    <property type="match status" value="1"/>
</dbReference>
<evidence type="ECO:0000313" key="2">
    <source>
        <dbReference type="EMBL" id="CAL5224284.1"/>
    </source>
</evidence>
<dbReference type="Pfam" id="PF00903">
    <property type="entry name" value="Glyoxalase"/>
    <property type="match status" value="1"/>
</dbReference>
<feature type="domain" description="VOC" evidence="1">
    <location>
        <begin position="1"/>
        <end position="119"/>
    </location>
</feature>
<dbReference type="InterPro" id="IPR029068">
    <property type="entry name" value="Glyas_Bleomycin-R_OHBP_Dase"/>
</dbReference>